<accession>A0A512D6U9</accession>
<dbReference type="Pfam" id="PF02515">
    <property type="entry name" value="CoA_transf_3"/>
    <property type="match status" value="1"/>
</dbReference>
<comment type="caution">
    <text evidence="3">The sequence shown here is derived from an EMBL/GenBank/DDBJ whole genome shotgun (WGS) entry which is preliminary data.</text>
</comment>
<reference evidence="3 4" key="1">
    <citation type="submission" date="2019-07" db="EMBL/GenBank/DDBJ databases">
        <title>Whole genome shotgun sequence of Terrabacter aerolatus NBRC 106305.</title>
        <authorList>
            <person name="Hosoyama A."/>
            <person name="Uohara A."/>
            <person name="Ohji S."/>
            <person name="Ichikawa N."/>
        </authorList>
    </citation>
    <scope>NUCLEOTIDE SEQUENCE [LARGE SCALE GENOMIC DNA]</scope>
    <source>
        <strain evidence="3 4">NBRC 106305</strain>
    </source>
</reference>
<dbReference type="InterPro" id="IPR050483">
    <property type="entry name" value="CoA-transferase_III_domain"/>
</dbReference>
<evidence type="ECO:0000313" key="4">
    <source>
        <dbReference type="Proteomes" id="UP000321534"/>
    </source>
</evidence>
<dbReference type="PANTHER" id="PTHR48207">
    <property type="entry name" value="SUCCINATE--HYDROXYMETHYLGLUTARATE COA-TRANSFERASE"/>
    <property type="match status" value="1"/>
</dbReference>
<dbReference type="OrthoDB" id="9797653at2"/>
<dbReference type="SUPFAM" id="SSF89796">
    <property type="entry name" value="CoA-transferase family III (CaiB/BaiF)"/>
    <property type="match status" value="1"/>
</dbReference>
<keyword evidence="1 3" id="KW-0808">Transferase</keyword>
<dbReference type="Gene3D" id="3.40.50.10540">
    <property type="entry name" value="Crotonobetainyl-coa:carnitine coa-transferase, domain 1"/>
    <property type="match status" value="1"/>
</dbReference>
<dbReference type="AlphaFoldDB" id="A0A512D6U9"/>
<gene>
    <name evidence="3" type="ORF">TAE01_40180</name>
</gene>
<dbReference type="Gene3D" id="3.30.1540.10">
    <property type="entry name" value="formyl-coa transferase, domain 3"/>
    <property type="match status" value="1"/>
</dbReference>
<name>A0A512D6U9_9MICO</name>
<dbReference type="InterPro" id="IPR023606">
    <property type="entry name" value="CoA-Trfase_III_dom_1_sf"/>
</dbReference>
<feature type="compositionally biased region" description="Low complexity" evidence="2">
    <location>
        <begin position="1"/>
        <end position="23"/>
    </location>
</feature>
<feature type="region of interest" description="Disordered" evidence="2">
    <location>
        <begin position="1"/>
        <end position="24"/>
    </location>
</feature>
<evidence type="ECO:0000313" key="3">
    <source>
        <dbReference type="EMBL" id="GEO32208.1"/>
    </source>
</evidence>
<dbReference type="RefSeq" id="WP_147068565.1">
    <property type="nucleotide sequence ID" value="NZ_BAAARO010000005.1"/>
</dbReference>
<dbReference type="Proteomes" id="UP000321534">
    <property type="component" value="Unassembled WGS sequence"/>
</dbReference>
<dbReference type="EMBL" id="BJYX01000042">
    <property type="protein sequence ID" value="GEO32208.1"/>
    <property type="molecule type" value="Genomic_DNA"/>
</dbReference>
<evidence type="ECO:0000256" key="1">
    <source>
        <dbReference type="ARBA" id="ARBA00022679"/>
    </source>
</evidence>
<dbReference type="PANTHER" id="PTHR48207:SF3">
    <property type="entry name" value="SUCCINATE--HYDROXYMETHYLGLUTARATE COA-TRANSFERASE"/>
    <property type="match status" value="1"/>
</dbReference>
<dbReference type="InterPro" id="IPR044855">
    <property type="entry name" value="CoA-Trfase_III_dom3_sf"/>
</dbReference>
<keyword evidence="4" id="KW-1185">Reference proteome</keyword>
<organism evidence="3 4">
    <name type="scientific">Terrabacter aerolatus</name>
    <dbReference type="NCBI Taxonomy" id="422442"/>
    <lineage>
        <taxon>Bacteria</taxon>
        <taxon>Bacillati</taxon>
        <taxon>Actinomycetota</taxon>
        <taxon>Actinomycetes</taxon>
        <taxon>Micrococcales</taxon>
        <taxon>Intrasporangiaceae</taxon>
        <taxon>Terrabacter</taxon>
    </lineage>
</organism>
<proteinExistence type="predicted"/>
<evidence type="ECO:0000256" key="2">
    <source>
        <dbReference type="SAM" id="MobiDB-lite"/>
    </source>
</evidence>
<sequence length="420" mass="44947">MSTTTGTPAEATADAAPDAAPEPSVKGAALDDIRVLDIATLFAGPSAATVLADFGADVIKVEHPRKPDPARTHGQSKNGVGLWWKILGRNKKAVTLDLSHPEGQQVFLELVRTADVVIENFRPGTLERWGLGYDRLCSVNPRIILTRVTGFGQTGPRATEPAFGTIAEAMSGFAHSTGQPDGPPTLPPLALADNISGLAAAVATLTALHRRERTGEGQVIDLAIIEPILAMLGAQVTVYDQLGIVTQRRGNRSENNAPRNTYRTADGDWVAISTSAHSIAERVMVLVGRPDLVREPWFHDGFQRAQHADVLDEAVGSWIAQRPTCEVVAEFARAEAALAVVNDVSQVVTDEQYAAIGAIATVQDQDLGPVRMPNVLFRMSESPGTIRHTGRSHGADTERVLAELGVDDERLTQLRRAGVV</sequence>
<dbReference type="GO" id="GO:0008410">
    <property type="term" value="F:CoA-transferase activity"/>
    <property type="evidence" value="ECO:0007669"/>
    <property type="project" value="TreeGrafter"/>
</dbReference>
<protein>
    <submittedName>
        <fullName evidence="3">CoA transferase</fullName>
    </submittedName>
</protein>
<dbReference type="InterPro" id="IPR003673">
    <property type="entry name" value="CoA-Trfase_fam_III"/>
</dbReference>